<keyword evidence="2" id="KW-0560">Oxidoreductase</keyword>
<feature type="domain" description="Ketoreductase" evidence="3">
    <location>
        <begin position="11"/>
        <end position="194"/>
    </location>
</feature>
<dbReference type="GO" id="GO:0016491">
    <property type="term" value="F:oxidoreductase activity"/>
    <property type="evidence" value="ECO:0007669"/>
    <property type="project" value="UniProtKB-KW"/>
</dbReference>
<dbReference type="Proteomes" id="UP000194469">
    <property type="component" value="Unassembled WGS sequence"/>
</dbReference>
<dbReference type="PRINTS" id="PR00081">
    <property type="entry name" value="GDHRDH"/>
</dbReference>
<proteinExistence type="inferred from homology"/>
<dbReference type="InterPro" id="IPR036291">
    <property type="entry name" value="NAD(P)-bd_dom_sf"/>
</dbReference>
<dbReference type="EMBL" id="FXWL01000001">
    <property type="protein sequence ID" value="SMQ58576.1"/>
    <property type="molecule type" value="Genomic_DNA"/>
</dbReference>
<evidence type="ECO:0000256" key="2">
    <source>
        <dbReference type="ARBA" id="ARBA00023002"/>
    </source>
</evidence>
<dbReference type="InterPro" id="IPR057326">
    <property type="entry name" value="KR_dom"/>
</dbReference>
<dbReference type="Gene3D" id="3.40.50.720">
    <property type="entry name" value="NAD(P)-binding Rossmann-like Domain"/>
    <property type="match status" value="1"/>
</dbReference>
<sequence>MTMNSEQLAGQTALVTGASRGIGAAIAESLARRGAHVVITARTAGGLEELEDRIHDAGGSATIAPLDLTDGDSIARLASAIAERWQQLDMLVLNAAMLGTLTPVGAIDGKEFNKLLTLNLVAQQALIANFDPLLRRAPAGRLVALSTGVARTPRAYWGAYAASKAAFEVLVSSYGAEMRNISNVRTAILDPGGTRTQMRARAYPGEDPQSIKDPAVVGEFVARMMVDGFDSTAYHALPKVMAEA</sequence>
<evidence type="ECO:0000256" key="1">
    <source>
        <dbReference type="ARBA" id="ARBA00006484"/>
    </source>
</evidence>
<gene>
    <name evidence="4" type="ORF">SAMN06295984_0141</name>
</gene>
<reference evidence="5" key="1">
    <citation type="submission" date="2017-04" db="EMBL/GenBank/DDBJ databases">
        <authorList>
            <person name="Varghese N."/>
            <person name="Submissions S."/>
        </authorList>
    </citation>
    <scope>NUCLEOTIDE SEQUENCE [LARGE SCALE GENOMIC DNA]</scope>
    <source>
        <strain evidence="5">UI2</strain>
    </source>
</reference>
<dbReference type="SMART" id="SM00822">
    <property type="entry name" value="PKS_KR"/>
    <property type="match status" value="1"/>
</dbReference>
<evidence type="ECO:0000313" key="4">
    <source>
        <dbReference type="EMBL" id="SMQ58576.1"/>
    </source>
</evidence>
<evidence type="ECO:0000259" key="3">
    <source>
        <dbReference type="SMART" id="SM00822"/>
    </source>
</evidence>
<dbReference type="PANTHER" id="PTHR42901">
    <property type="entry name" value="ALCOHOL DEHYDROGENASE"/>
    <property type="match status" value="1"/>
</dbReference>
<organism evidence="4 5">
    <name type="scientific">Sphingopyxis terrae subsp. ummariensis</name>
    <dbReference type="NCBI Taxonomy" id="429001"/>
    <lineage>
        <taxon>Bacteria</taxon>
        <taxon>Pseudomonadati</taxon>
        <taxon>Pseudomonadota</taxon>
        <taxon>Alphaproteobacteria</taxon>
        <taxon>Sphingomonadales</taxon>
        <taxon>Sphingomonadaceae</taxon>
        <taxon>Sphingopyxis</taxon>
    </lineage>
</organism>
<name>A0A1Y6E7D1_9SPHN</name>
<dbReference type="PANTHER" id="PTHR42901:SF1">
    <property type="entry name" value="ALCOHOL DEHYDROGENASE"/>
    <property type="match status" value="1"/>
</dbReference>
<accession>A0A1Y6E7D1</accession>
<dbReference type="InterPro" id="IPR002347">
    <property type="entry name" value="SDR_fam"/>
</dbReference>
<dbReference type="AlphaFoldDB" id="A0A1Y6E7D1"/>
<protein>
    <submittedName>
        <fullName evidence="4">Short-chain dehydrogenase</fullName>
    </submittedName>
</protein>
<comment type="similarity">
    <text evidence="1">Belongs to the short-chain dehydrogenases/reductases (SDR) family.</text>
</comment>
<keyword evidence="5" id="KW-1185">Reference proteome</keyword>
<evidence type="ECO:0000313" key="5">
    <source>
        <dbReference type="Proteomes" id="UP000194469"/>
    </source>
</evidence>
<dbReference type="SUPFAM" id="SSF51735">
    <property type="entry name" value="NAD(P)-binding Rossmann-fold domains"/>
    <property type="match status" value="1"/>
</dbReference>
<dbReference type="Pfam" id="PF00106">
    <property type="entry name" value="adh_short"/>
    <property type="match status" value="1"/>
</dbReference>